<dbReference type="HOGENOM" id="CLU_2345993_0_0_6"/>
<sequence length="97" mass="11146">MFEQQTAITLALILWIDGDIEQCGFIQHYLGNSETRHFLADAQLKIEVPVALITGERFFRPWERMAGLFNLVCCGQIGWRQDRNLLHNDKSAAKVRA</sequence>
<dbReference type="EMBL" id="AE009952">
    <property type="protein sequence ID" value="AAM87296.1"/>
    <property type="molecule type" value="Genomic_DNA"/>
</dbReference>
<reference evidence="1 2" key="1">
    <citation type="journal article" date="2002" name="J. Bacteriol.">
        <title>Genome sequence of Yersinia pestis KIM.</title>
        <authorList>
            <person name="Deng W."/>
            <person name="Burland V."/>
            <person name="Plunkett G.III."/>
            <person name="Boutin A."/>
            <person name="Mayhew G.F."/>
            <person name="Liss P."/>
            <person name="Perna N.T."/>
            <person name="Rose D.J."/>
            <person name="Mau B."/>
            <person name="Zhou S."/>
            <person name="Schwartz D.C."/>
            <person name="Fetherston J.D."/>
            <person name="Lindler L.E."/>
            <person name="Brubaker R.R."/>
            <person name="Plana G.V."/>
            <person name="Straley S.C."/>
            <person name="McDonough K.A."/>
            <person name="Nilles M.L."/>
            <person name="Matson J.S."/>
            <person name="Blattner F.R."/>
            <person name="Perry R.D."/>
        </authorList>
    </citation>
    <scope>NUCLEOTIDE SEQUENCE [LARGE SCALE GENOMIC DNA]</scope>
    <source>
        <strain evidence="2">KIM10+ / Biovar Mediaevalis</strain>
    </source>
</reference>
<accession>Q8CKC3</accession>
<name>Q8CKC3_YERPE</name>
<proteinExistence type="predicted"/>
<dbReference type="DNASU" id="1148698"/>
<evidence type="ECO:0000313" key="2">
    <source>
        <dbReference type="Proteomes" id="UP000002490"/>
    </source>
</evidence>
<gene>
    <name evidence="1" type="ordered locus">y3750</name>
</gene>
<evidence type="ECO:0000313" key="1">
    <source>
        <dbReference type="EMBL" id="AAM87296.1"/>
    </source>
</evidence>
<dbReference type="AlphaFoldDB" id="Q8CKC3"/>
<protein>
    <submittedName>
        <fullName evidence="1">Uncharacterized protein</fullName>
    </submittedName>
</protein>
<dbReference type="Proteomes" id="UP000002490">
    <property type="component" value="Chromosome"/>
</dbReference>
<organism evidence="1 2">
    <name type="scientific">Yersinia pestis</name>
    <dbReference type="NCBI Taxonomy" id="632"/>
    <lineage>
        <taxon>Bacteria</taxon>
        <taxon>Pseudomonadati</taxon>
        <taxon>Pseudomonadota</taxon>
        <taxon>Gammaproteobacteria</taxon>
        <taxon>Enterobacterales</taxon>
        <taxon>Yersiniaceae</taxon>
        <taxon>Yersinia</taxon>
    </lineage>
</organism>
<dbReference type="KEGG" id="ypk:y3750"/>